<dbReference type="InterPro" id="IPR051507">
    <property type="entry name" value="PcG_RING_finger"/>
</dbReference>
<dbReference type="InterPro" id="IPR032443">
    <property type="entry name" value="RAWUL"/>
</dbReference>
<dbReference type="InterPro" id="IPR001841">
    <property type="entry name" value="Znf_RING"/>
</dbReference>
<sequence>MAMRTTRQVKGASTDVQMDRKIRLRNLNEHITCYLCHGYLIDATTITECLHTFCKSCIVSHVEDGRNECPKCEAVIHHSYPLQYLAYDRTMQDIVEKLVPKLKQSEWSRRIQFCHKNNLPIPFDIHMSNPTVMKDTTLMDDGKQQSYHRYDEQVNIFLRSTSCSLKHLKRPFLQCSIHATIKILKKFLAKNLGLGIHQHSELDILCNDEILGKDHTLMFILVT</sequence>
<dbReference type="PANTHER" id="PTHR45893">
    <property type="entry name" value="POLYCOMB GROUP RING FINGER PROTEIN"/>
    <property type="match status" value="1"/>
</dbReference>
<dbReference type="SMART" id="SM00184">
    <property type="entry name" value="RING"/>
    <property type="match status" value="1"/>
</dbReference>
<dbReference type="InterPro" id="IPR017907">
    <property type="entry name" value="Znf_RING_CS"/>
</dbReference>
<dbReference type="FunFam" id="3.30.40.10:FF:000033">
    <property type="entry name" value="Polycomb group RING finger protein 3"/>
    <property type="match status" value="1"/>
</dbReference>
<dbReference type="Pfam" id="PF16207">
    <property type="entry name" value="RAWUL"/>
    <property type="match status" value="1"/>
</dbReference>
<dbReference type="HOGENOM" id="CLU_046427_4_1_1"/>
<protein>
    <recommendedName>
        <fullName evidence="7">RING-type domain-containing protein</fullName>
    </recommendedName>
</protein>
<dbReference type="InParanoid" id="H2XLZ0"/>
<keyword evidence="5" id="KW-0539">Nucleus</keyword>
<dbReference type="Gene3D" id="3.10.20.90">
    <property type="entry name" value="Phosphatidylinositol 3-kinase Catalytic Subunit, Chain A, domain 1"/>
    <property type="match status" value="1"/>
</dbReference>
<dbReference type="GO" id="GO:0008270">
    <property type="term" value="F:zinc ion binding"/>
    <property type="evidence" value="ECO:0007669"/>
    <property type="project" value="UniProtKB-KW"/>
</dbReference>
<evidence type="ECO:0000313" key="9">
    <source>
        <dbReference type="Proteomes" id="UP000008144"/>
    </source>
</evidence>
<name>H2XLZ0_CIOIN</name>
<accession>H2XLZ0</accession>
<evidence type="ECO:0000256" key="6">
    <source>
        <dbReference type="PROSITE-ProRule" id="PRU00175"/>
    </source>
</evidence>
<reference evidence="8" key="3">
    <citation type="submission" date="2025-09" db="UniProtKB">
        <authorList>
            <consortium name="Ensembl"/>
        </authorList>
    </citation>
    <scope>IDENTIFICATION</scope>
</reference>
<proteinExistence type="predicted"/>
<evidence type="ECO:0000313" key="8">
    <source>
        <dbReference type="Ensembl" id="ENSCINP00000030672.1"/>
    </source>
</evidence>
<keyword evidence="3 6" id="KW-0863">Zinc-finger</keyword>
<reference evidence="9" key="1">
    <citation type="journal article" date="2002" name="Science">
        <title>The draft genome of Ciona intestinalis: insights into chordate and vertebrate origins.</title>
        <authorList>
            <person name="Dehal P."/>
            <person name="Satou Y."/>
            <person name="Campbell R.K."/>
            <person name="Chapman J."/>
            <person name="Degnan B."/>
            <person name="De Tomaso A."/>
            <person name="Davidson B."/>
            <person name="Di Gregorio A."/>
            <person name="Gelpke M."/>
            <person name="Goodstein D.M."/>
            <person name="Harafuji N."/>
            <person name="Hastings K.E."/>
            <person name="Ho I."/>
            <person name="Hotta K."/>
            <person name="Huang W."/>
            <person name="Kawashima T."/>
            <person name="Lemaire P."/>
            <person name="Martinez D."/>
            <person name="Meinertzhagen I.A."/>
            <person name="Necula S."/>
            <person name="Nonaka M."/>
            <person name="Putnam N."/>
            <person name="Rash S."/>
            <person name="Saiga H."/>
            <person name="Satake M."/>
            <person name="Terry A."/>
            <person name="Yamada L."/>
            <person name="Wang H.G."/>
            <person name="Awazu S."/>
            <person name="Azumi K."/>
            <person name="Boore J."/>
            <person name="Branno M."/>
            <person name="Chin-Bow S."/>
            <person name="DeSantis R."/>
            <person name="Doyle S."/>
            <person name="Francino P."/>
            <person name="Keys D.N."/>
            <person name="Haga S."/>
            <person name="Hayashi H."/>
            <person name="Hino K."/>
            <person name="Imai K.S."/>
            <person name="Inaba K."/>
            <person name="Kano S."/>
            <person name="Kobayashi K."/>
            <person name="Kobayashi M."/>
            <person name="Lee B.I."/>
            <person name="Makabe K.W."/>
            <person name="Manohar C."/>
            <person name="Matassi G."/>
            <person name="Medina M."/>
            <person name="Mochizuki Y."/>
            <person name="Mount S."/>
            <person name="Morishita T."/>
            <person name="Miura S."/>
            <person name="Nakayama A."/>
            <person name="Nishizaka S."/>
            <person name="Nomoto H."/>
            <person name="Ohta F."/>
            <person name="Oishi K."/>
            <person name="Rigoutsos I."/>
            <person name="Sano M."/>
            <person name="Sasaki A."/>
            <person name="Sasakura Y."/>
            <person name="Shoguchi E."/>
            <person name="Shin-i T."/>
            <person name="Spagnuolo A."/>
            <person name="Stainier D."/>
            <person name="Suzuki M.M."/>
            <person name="Tassy O."/>
            <person name="Takatori N."/>
            <person name="Tokuoka M."/>
            <person name="Yagi K."/>
            <person name="Yoshizaki F."/>
            <person name="Wada S."/>
            <person name="Zhang C."/>
            <person name="Hyatt P.D."/>
            <person name="Larimer F."/>
            <person name="Detter C."/>
            <person name="Doggett N."/>
            <person name="Glavina T."/>
            <person name="Hawkins T."/>
            <person name="Richardson P."/>
            <person name="Lucas S."/>
            <person name="Kohara Y."/>
            <person name="Levine M."/>
            <person name="Satoh N."/>
            <person name="Rokhsar D.S."/>
        </authorList>
    </citation>
    <scope>NUCLEOTIDE SEQUENCE [LARGE SCALE GENOMIC DNA]</scope>
</reference>
<dbReference type="Ensembl" id="ENSCINT00000033309.1">
    <property type="protein sequence ID" value="ENSCINP00000030672.1"/>
    <property type="gene ID" value="ENSCING00000021059.1"/>
</dbReference>
<dbReference type="Proteomes" id="UP000008144">
    <property type="component" value="Unassembled WGS sequence"/>
</dbReference>
<dbReference type="PROSITE" id="PS00518">
    <property type="entry name" value="ZF_RING_1"/>
    <property type="match status" value="1"/>
</dbReference>
<dbReference type="PROSITE" id="PS50089">
    <property type="entry name" value="ZF_RING_2"/>
    <property type="match status" value="1"/>
</dbReference>
<evidence type="ECO:0000256" key="3">
    <source>
        <dbReference type="ARBA" id="ARBA00022771"/>
    </source>
</evidence>
<dbReference type="Pfam" id="PF00097">
    <property type="entry name" value="zf-C3HC4"/>
    <property type="match status" value="1"/>
</dbReference>
<keyword evidence="4" id="KW-0862">Zinc</keyword>
<dbReference type="AlphaFoldDB" id="H2XLZ0"/>
<evidence type="ECO:0000259" key="7">
    <source>
        <dbReference type="PROSITE" id="PS50089"/>
    </source>
</evidence>
<evidence type="ECO:0000256" key="2">
    <source>
        <dbReference type="ARBA" id="ARBA00022723"/>
    </source>
</evidence>
<dbReference type="STRING" id="7719.ENSCINP00000030672"/>
<organism evidence="8 9">
    <name type="scientific">Ciona intestinalis</name>
    <name type="common">Transparent sea squirt</name>
    <name type="synonym">Ascidia intestinalis</name>
    <dbReference type="NCBI Taxonomy" id="7719"/>
    <lineage>
        <taxon>Eukaryota</taxon>
        <taxon>Metazoa</taxon>
        <taxon>Chordata</taxon>
        <taxon>Tunicata</taxon>
        <taxon>Ascidiacea</taxon>
        <taxon>Phlebobranchia</taxon>
        <taxon>Cionidae</taxon>
        <taxon>Ciona</taxon>
    </lineage>
</organism>
<dbReference type="GeneTree" id="ENSGT00940000158395"/>
<dbReference type="Gene3D" id="3.30.40.10">
    <property type="entry name" value="Zinc/RING finger domain, C3HC4 (zinc finger)"/>
    <property type="match status" value="1"/>
</dbReference>
<feature type="domain" description="RING-type" evidence="7">
    <location>
        <begin position="33"/>
        <end position="73"/>
    </location>
</feature>
<dbReference type="GO" id="GO:0006357">
    <property type="term" value="P:regulation of transcription by RNA polymerase II"/>
    <property type="evidence" value="ECO:0000318"/>
    <property type="project" value="GO_Central"/>
</dbReference>
<dbReference type="FunCoup" id="H2XLZ0">
    <property type="interactions" value="66"/>
</dbReference>
<dbReference type="InterPro" id="IPR018957">
    <property type="entry name" value="Znf_C3HC4_RING-type"/>
</dbReference>
<keyword evidence="2" id="KW-0479">Metal-binding</keyword>
<dbReference type="GO" id="GO:0035102">
    <property type="term" value="C:PRC1 complex"/>
    <property type="evidence" value="ECO:0000318"/>
    <property type="project" value="GO_Central"/>
</dbReference>
<evidence type="ECO:0000256" key="1">
    <source>
        <dbReference type="ARBA" id="ARBA00004123"/>
    </source>
</evidence>
<dbReference type="OMA" id="EDRVCIQ"/>
<evidence type="ECO:0000256" key="5">
    <source>
        <dbReference type="ARBA" id="ARBA00023242"/>
    </source>
</evidence>
<keyword evidence="9" id="KW-1185">Reference proteome</keyword>
<reference evidence="8" key="2">
    <citation type="submission" date="2025-08" db="UniProtKB">
        <authorList>
            <consortium name="Ensembl"/>
        </authorList>
    </citation>
    <scope>IDENTIFICATION</scope>
</reference>
<dbReference type="SUPFAM" id="SSF57850">
    <property type="entry name" value="RING/U-box"/>
    <property type="match status" value="1"/>
</dbReference>
<dbReference type="InterPro" id="IPR013083">
    <property type="entry name" value="Znf_RING/FYVE/PHD"/>
</dbReference>
<comment type="subcellular location">
    <subcellularLocation>
        <location evidence="1">Nucleus</location>
    </subcellularLocation>
</comment>
<evidence type="ECO:0000256" key="4">
    <source>
        <dbReference type="ARBA" id="ARBA00022833"/>
    </source>
</evidence>